<dbReference type="PANTHER" id="PTHR12631">
    <property type="entry name" value="ALPHA-L-IDURONIDASE"/>
    <property type="match status" value="1"/>
</dbReference>
<proteinExistence type="predicted"/>
<feature type="signal peptide" evidence="4">
    <location>
        <begin position="1"/>
        <end position="24"/>
    </location>
</feature>
<evidence type="ECO:0000313" key="6">
    <source>
        <dbReference type="EMBL" id="MCP9276289.1"/>
    </source>
</evidence>
<sequence length="355" mass="39037">MNQHVNGRFRLLACLLVAVLALSAAGCRDAPAPVVHPDDGYGFAVGAAQIWMSPEDATRELDAVARTGATWLRVHIDWHAIEPVKGEYNWSYADRWINAARDHGLKILGLIVNTPEWARPAGAPLYSPPANADDFRDFVIAVVKRYQVRITDWEIWNEPNLPRFMGFSDLRPKRYVDLLRVAYPAIKLIQPRSTVIAAGLSPAVGVDSPPNFVNDMYIAGAKGLFDALAMHPYVYPGGIEADPFNSWSDIARVHDVMTTHGDGDKKIWMTELGAPTSQTTDEGVTQEEQARQIVAVLAGIAETGYSGPAFIYSIRDTDTANPDEVQDNFGALLTTDWQPKYAAAVLARPPDGGWR</sequence>
<organism evidence="6 7">
    <name type="scientific">Mycolicibacterium arenosum</name>
    <dbReference type="NCBI Taxonomy" id="2952157"/>
    <lineage>
        <taxon>Bacteria</taxon>
        <taxon>Bacillati</taxon>
        <taxon>Actinomycetota</taxon>
        <taxon>Actinomycetes</taxon>
        <taxon>Mycobacteriales</taxon>
        <taxon>Mycobacteriaceae</taxon>
        <taxon>Mycolicibacterium</taxon>
    </lineage>
</organism>
<dbReference type="InterPro" id="IPR001000">
    <property type="entry name" value="GH10_dom"/>
</dbReference>
<evidence type="ECO:0000313" key="7">
    <source>
        <dbReference type="Proteomes" id="UP001651690"/>
    </source>
</evidence>
<keyword evidence="4" id="KW-0732">Signal</keyword>
<dbReference type="Proteomes" id="UP001651690">
    <property type="component" value="Unassembled WGS sequence"/>
</dbReference>
<dbReference type="PANTHER" id="PTHR12631:SF10">
    <property type="entry name" value="BETA-XYLOSIDASE-LIKE PROTEIN-RELATED"/>
    <property type="match status" value="1"/>
</dbReference>
<evidence type="ECO:0000256" key="4">
    <source>
        <dbReference type="SAM" id="SignalP"/>
    </source>
</evidence>
<keyword evidence="7" id="KW-1185">Reference proteome</keyword>
<evidence type="ECO:0000256" key="2">
    <source>
        <dbReference type="ARBA" id="ARBA00023277"/>
    </source>
</evidence>
<feature type="chain" id="PRO_5046153326" evidence="4">
    <location>
        <begin position="25"/>
        <end position="355"/>
    </location>
</feature>
<dbReference type="Pfam" id="PF00331">
    <property type="entry name" value="Glyco_hydro_10"/>
    <property type="match status" value="1"/>
</dbReference>
<feature type="domain" description="GH10" evidence="5">
    <location>
        <begin position="77"/>
        <end position="159"/>
    </location>
</feature>
<evidence type="ECO:0000256" key="1">
    <source>
        <dbReference type="ARBA" id="ARBA00022801"/>
    </source>
</evidence>
<keyword evidence="2" id="KW-0119">Carbohydrate metabolism</keyword>
<name>A0ABT1MAU0_9MYCO</name>
<accession>A0ABT1MAU0</accession>
<protein>
    <submittedName>
        <fullName evidence="6">Endo-1,4-beta-xylanase</fullName>
    </submittedName>
</protein>
<keyword evidence="3" id="KW-0624">Polysaccharide degradation</keyword>
<dbReference type="SUPFAM" id="SSF51445">
    <property type="entry name" value="(Trans)glycosidases"/>
    <property type="match status" value="1"/>
</dbReference>
<dbReference type="InterPro" id="IPR017853">
    <property type="entry name" value="GH"/>
</dbReference>
<dbReference type="RefSeq" id="WP_255064250.1">
    <property type="nucleotide sequence ID" value="NZ_JANDBD010000015.1"/>
</dbReference>
<comment type="caution">
    <text evidence="6">The sequence shown here is derived from an EMBL/GenBank/DDBJ whole genome shotgun (WGS) entry which is preliminary data.</text>
</comment>
<gene>
    <name evidence="6" type="ORF">NM203_29280</name>
</gene>
<dbReference type="Gene3D" id="3.20.20.80">
    <property type="entry name" value="Glycosidases"/>
    <property type="match status" value="1"/>
</dbReference>
<keyword evidence="1" id="KW-0378">Hydrolase</keyword>
<evidence type="ECO:0000256" key="3">
    <source>
        <dbReference type="ARBA" id="ARBA00023326"/>
    </source>
</evidence>
<dbReference type="EMBL" id="JANDBD010000015">
    <property type="protein sequence ID" value="MCP9276289.1"/>
    <property type="molecule type" value="Genomic_DNA"/>
</dbReference>
<evidence type="ECO:0000259" key="5">
    <source>
        <dbReference type="Pfam" id="PF00331"/>
    </source>
</evidence>
<dbReference type="InterPro" id="IPR051923">
    <property type="entry name" value="Glycosyl_Hydrolase_39"/>
</dbReference>
<reference evidence="6 7" key="1">
    <citation type="submission" date="2022-06" db="EMBL/GenBank/DDBJ databases">
        <title>Mycolicibacterium sp. CAU 1645 isolated from seawater.</title>
        <authorList>
            <person name="Kim W."/>
        </authorList>
    </citation>
    <scope>NUCLEOTIDE SEQUENCE [LARGE SCALE GENOMIC DNA]</scope>
    <source>
        <strain evidence="6 7">CAU 1645</strain>
    </source>
</reference>